<dbReference type="AlphaFoldDB" id="A0A0J9ETL4"/>
<evidence type="ECO:0000313" key="2">
    <source>
        <dbReference type="EMBL" id="KMW69431.1"/>
    </source>
</evidence>
<protein>
    <submittedName>
        <fullName evidence="2">Uncharacterized protein</fullName>
    </submittedName>
</protein>
<dbReference type="EMBL" id="GG749997">
    <property type="protein sequence ID" value="KMW69431.1"/>
    <property type="molecule type" value="Genomic_DNA"/>
</dbReference>
<sequence>MESRKYSDLIKQSDGQGSSGDFLQPPRKLGKFLSTEANLDANKPTKAPAIGPSQTIDIDIDSDTNEDSNTEDALFMLYSEQNQKWKQQERNNKIEVSGVSYLL</sequence>
<feature type="compositionally biased region" description="Acidic residues" evidence="1">
    <location>
        <begin position="58"/>
        <end position="67"/>
    </location>
</feature>
<reference evidence="2" key="1">
    <citation type="submission" date="2010-03" db="EMBL/GenBank/DDBJ databases">
        <title>Annotation of Blastomyces dermatitidis strain ATCC 18188.</title>
        <authorList>
            <consortium name="The Broad Institute Genome Sequencing Platform"/>
            <consortium name="Broad Institute Genome Sequencing Center for Infectious Disease."/>
            <person name="Cuomo C."/>
            <person name="Klein B."/>
            <person name="Sullivan T."/>
            <person name="Heitman J."/>
            <person name="Young S."/>
            <person name="Zeng Q."/>
            <person name="Gargeya S."/>
            <person name="Alvarado L."/>
            <person name="Berlin A.M."/>
            <person name="Chapman S.B."/>
            <person name="Chen Z."/>
            <person name="Freedman E."/>
            <person name="Gellesch M."/>
            <person name="Goldberg J."/>
            <person name="Griggs A."/>
            <person name="Gujja S."/>
            <person name="Heilman E."/>
            <person name="Heiman D."/>
            <person name="Howarth C."/>
            <person name="Mehta T."/>
            <person name="Neiman D."/>
            <person name="Pearson M."/>
            <person name="Roberts A."/>
            <person name="Saif S."/>
            <person name="Shea T."/>
            <person name="Shenoy N."/>
            <person name="Sisk P."/>
            <person name="Stolte C."/>
            <person name="Sykes S."/>
            <person name="White J."/>
            <person name="Yandava C."/>
            <person name="Haas B."/>
            <person name="Nusbaum C."/>
            <person name="Birren B."/>
        </authorList>
    </citation>
    <scope>NUCLEOTIDE SEQUENCE</scope>
    <source>
        <strain evidence="2">ATCC 18188</strain>
    </source>
</reference>
<name>A0A0J9ETL4_AJEDA</name>
<evidence type="ECO:0000256" key="1">
    <source>
        <dbReference type="SAM" id="MobiDB-lite"/>
    </source>
</evidence>
<gene>
    <name evidence="2" type="ORF">BDDG_13579</name>
</gene>
<dbReference type="Proteomes" id="UP000007802">
    <property type="component" value="Unassembled WGS sequence"/>
</dbReference>
<feature type="region of interest" description="Disordered" evidence="1">
    <location>
        <begin position="1"/>
        <end position="26"/>
    </location>
</feature>
<proteinExistence type="predicted"/>
<accession>A0A0J9ETL4</accession>
<feature type="region of interest" description="Disordered" evidence="1">
    <location>
        <begin position="40"/>
        <end position="67"/>
    </location>
</feature>
<organism evidence="2">
    <name type="scientific">Ajellomyces dermatitidis (strain ATCC 18188 / CBS 674.68)</name>
    <name type="common">Blastomyces dermatitidis</name>
    <dbReference type="NCBI Taxonomy" id="653446"/>
    <lineage>
        <taxon>Eukaryota</taxon>
        <taxon>Fungi</taxon>
        <taxon>Dikarya</taxon>
        <taxon>Ascomycota</taxon>
        <taxon>Pezizomycotina</taxon>
        <taxon>Eurotiomycetes</taxon>
        <taxon>Eurotiomycetidae</taxon>
        <taxon>Onygenales</taxon>
        <taxon>Ajellomycetaceae</taxon>
        <taxon>Blastomyces</taxon>
    </lineage>
</organism>